<dbReference type="OrthoDB" id="9803968at2"/>
<evidence type="ECO:0000259" key="3">
    <source>
        <dbReference type="Pfam" id="PF00501"/>
    </source>
</evidence>
<dbReference type="RefSeq" id="WP_073166917.1">
    <property type="nucleotide sequence ID" value="NZ_FQZE01000006.1"/>
</dbReference>
<dbReference type="Proteomes" id="UP000184050">
    <property type="component" value="Unassembled WGS sequence"/>
</dbReference>
<name>A0A1M6E7Q7_9BACT</name>
<dbReference type="Pfam" id="PF00501">
    <property type="entry name" value="AMP-binding"/>
    <property type="match status" value="1"/>
</dbReference>
<sequence length="639" mass="72668">MKTIIELFETTVANYPDNVYLWEKKDGKYQGTTYKETRKIVLKLAAGLVAMGFKKGDRAGLVSDGRNDWIISELGMLYAGGVNVPLSIRLHESELIFRLKHSGSKYIFVSEPHTEKIEDIRESLPELEKIIFIDGKENPGKDDVNYQDLIQQGEEYLKEHNSELEEIWKNIQPNDLANISYTSGTTADPKGIMLSHLNYAANVVQSNTLMELQPEWRTLAILPWDHAFAHTACLYAFMFKGASIASVEPGKNALQTLKNIPKNIKEIQPTLLMSVPAFSKKFRQNIENQIRQKGETLYKVFQFALKVAYIHNDLGYNRGKGWKFILKPLLWVFDKILFQKIREGFGGQLKFFIGGGALLDIELQRFFYAIGIPVCQGYGLTEASPVISSNALHAIKFGSSGKLVKYMDLKILDDDGNEMPTGQKGEIVVKGDNVMLGYWKNEKATEETIRNGWLHTGDMGYMDQDGFLYVLGRFKSLLIGNDGEKFSPEGIEEAIVEQSPFIQQMMLYNNQNPYTSAMLVPEIEAINRELDKRNIKPGSEEGNLESVLILQNEINQFKKGGEHENLFPDRWLPATFVVLPESFNQENGLMNTTMKMVRGKICDYFNKELEFLYSPLARNIENDVNTAAINKWNLKRTKK</sequence>
<gene>
    <name evidence="4" type="ORF">SAMN05444280_10694</name>
</gene>
<evidence type="ECO:0000313" key="4">
    <source>
        <dbReference type="EMBL" id="SHI81443.1"/>
    </source>
</evidence>
<keyword evidence="1" id="KW-0547">Nucleotide-binding</keyword>
<dbReference type="GO" id="GO:0005524">
    <property type="term" value="F:ATP binding"/>
    <property type="evidence" value="ECO:0007669"/>
    <property type="project" value="UniProtKB-KW"/>
</dbReference>
<evidence type="ECO:0000256" key="1">
    <source>
        <dbReference type="ARBA" id="ARBA00022741"/>
    </source>
</evidence>
<dbReference type="SUPFAM" id="SSF56801">
    <property type="entry name" value="Acetyl-CoA synthetase-like"/>
    <property type="match status" value="1"/>
</dbReference>
<organism evidence="4 5">
    <name type="scientific">Tangfeifania diversioriginum</name>
    <dbReference type="NCBI Taxonomy" id="1168035"/>
    <lineage>
        <taxon>Bacteria</taxon>
        <taxon>Pseudomonadati</taxon>
        <taxon>Bacteroidota</taxon>
        <taxon>Bacteroidia</taxon>
        <taxon>Marinilabiliales</taxon>
        <taxon>Prolixibacteraceae</taxon>
        <taxon>Tangfeifania</taxon>
    </lineage>
</organism>
<dbReference type="InterPro" id="IPR042099">
    <property type="entry name" value="ANL_N_sf"/>
</dbReference>
<evidence type="ECO:0000256" key="2">
    <source>
        <dbReference type="ARBA" id="ARBA00022840"/>
    </source>
</evidence>
<feature type="domain" description="AMP-dependent synthetase/ligase" evidence="3">
    <location>
        <begin position="8"/>
        <end position="439"/>
    </location>
</feature>
<dbReference type="InterPro" id="IPR000873">
    <property type="entry name" value="AMP-dep_synth/lig_dom"/>
</dbReference>
<reference evidence="4 5" key="1">
    <citation type="submission" date="2016-11" db="EMBL/GenBank/DDBJ databases">
        <authorList>
            <person name="Jaros S."/>
            <person name="Januszkiewicz K."/>
            <person name="Wedrychowicz H."/>
        </authorList>
    </citation>
    <scope>NUCLEOTIDE SEQUENCE [LARGE SCALE GENOMIC DNA]</scope>
    <source>
        <strain evidence="4 5">DSM 27063</strain>
    </source>
</reference>
<protein>
    <submittedName>
        <fullName evidence="4">Long-chain acyl-CoA synthetase</fullName>
    </submittedName>
</protein>
<keyword evidence="5" id="KW-1185">Reference proteome</keyword>
<proteinExistence type="predicted"/>
<keyword evidence="2" id="KW-0067">ATP-binding</keyword>
<dbReference type="Gene3D" id="3.40.50.12780">
    <property type="entry name" value="N-terminal domain of ligase-like"/>
    <property type="match status" value="1"/>
</dbReference>
<dbReference type="GO" id="GO:0004467">
    <property type="term" value="F:long-chain fatty acid-CoA ligase activity"/>
    <property type="evidence" value="ECO:0007669"/>
    <property type="project" value="TreeGrafter"/>
</dbReference>
<accession>A0A1M6E7Q7</accession>
<dbReference type="PANTHER" id="PTHR43272:SF33">
    <property type="entry name" value="AMP-BINDING DOMAIN-CONTAINING PROTEIN-RELATED"/>
    <property type="match status" value="1"/>
</dbReference>
<evidence type="ECO:0000313" key="5">
    <source>
        <dbReference type="Proteomes" id="UP000184050"/>
    </source>
</evidence>
<dbReference type="EMBL" id="FQZE01000006">
    <property type="protein sequence ID" value="SHI81443.1"/>
    <property type="molecule type" value="Genomic_DNA"/>
</dbReference>
<dbReference type="AlphaFoldDB" id="A0A1M6E7Q7"/>
<dbReference type="GO" id="GO:0016020">
    <property type="term" value="C:membrane"/>
    <property type="evidence" value="ECO:0007669"/>
    <property type="project" value="TreeGrafter"/>
</dbReference>
<dbReference type="STRING" id="1168035.SAMN05444280_10694"/>
<dbReference type="PANTHER" id="PTHR43272">
    <property type="entry name" value="LONG-CHAIN-FATTY-ACID--COA LIGASE"/>
    <property type="match status" value="1"/>
</dbReference>